<proteinExistence type="inferred from homology"/>
<dbReference type="Gene3D" id="3.40.50.360">
    <property type="match status" value="1"/>
</dbReference>
<dbReference type="KEGG" id="mou:OU421_06635"/>
<dbReference type="GeneID" id="76834763"/>
<evidence type="ECO:0000256" key="1">
    <source>
        <dbReference type="ARBA" id="ARBA00001917"/>
    </source>
</evidence>
<keyword evidence="8" id="KW-1185">Reference proteome</keyword>
<evidence type="ECO:0000313" key="7">
    <source>
        <dbReference type="EMBL" id="WAI00114.1"/>
    </source>
</evidence>
<feature type="domain" description="NADPH-dependent FMN reductase-like" evidence="6">
    <location>
        <begin position="1"/>
        <end position="149"/>
    </location>
</feature>
<reference evidence="7" key="1">
    <citation type="submission" date="2022-11" db="EMBL/GenBank/DDBJ databases">
        <title>Complete genome sequence of Methanogenium organophilum DSM 3596.</title>
        <authorList>
            <person name="Chen S.-C."/>
            <person name="Lai S.-J."/>
            <person name="You Y.-T."/>
        </authorList>
    </citation>
    <scope>NUCLEOTIDE SEQUENCE</scope>
    <source>
        <strain evidence="7">DSM 3596</strain>
    </source>
</reference>
<dbReference type="PANTHER" id="PTHR43278">
    <property type="entry name" value="NAD(P)H-DEPENDENT FMN-CONTAINING OXIDOREDUCTASE YWQN-RELATED"/>
    <property type="match status" value="1"/>
</dbReference>
<comment type="cofactor">
    <cofactor evidence="1">
        <name>FMN</name>
        <dbReference type="ChEBI" id="CHEBI:58210"/>
    </cofactor>
</comment>
<evidence type="ECO:0000313" key="8">
    <source>
        <dbReference type="Proteomes" id="UP001163096"/>
    </source>
</evidence>
<accession>A0A9X9T6J3</accession>
<comment type="similarity">
    <text evidence="5">Belongs to the SsuE family. Isf subfamily.</text>
</comment>
<dbReference type="RefSeq" id="WP_268185287.1">
    <property type="nucleotide sequence ID" value="NZ_CP113361.1"/>
</dbReference>
<dbReference type="PANTHER" id="PTHR43278:SF1">
    <property type="entry name" value="IRON-SULFUR FLAVOPROTEIN MJ1083"/>
    <property type="match status" value="1"/>
</dbReference>
<evidence type="ECO:0000256" key="2">
    <source>
        <dbReference type="ARBA" id="ARBA00001966"/>
    </source>
</evidence>
<evidence type="ECO:0000256" key="5">
    <source>
        <dbReference type="ARBA" id="ARBA00038292"/>
    </source>
</evidence>
<keyword evidence="3" id="KW-0285">Flavoprotein</keyword>
<protein>
    <submittedName>
        <fullName evidence="7">Flavodoxin family protein</fullName>
    </submittedName>
</protein>
<dbReference type="AlphaFoldDB" id="A0A9X9T6J3"/>
<keyword evidence="4" id="KW-0288">FMN</keyword>
<dbReference type="InterPro" id="IPR005025">
    <property type="entry name" value="FMN_Rdtase-like_dom"/>
</dbReference>
<sequence length="181" mass="19496">MNVLGISGSMQANGNTAYLIKMILEAVTEANAEATCEFVSLGGHHIYPCTGCLQCREKKECTITNDDWGQIAAKMQECDVLVIGTPVYYYDVCGQIKNFIDRTYSLWHDRKLSGKYVVTVAVNGDCGADRALETLEGFANAHEFIYAGSVTGKAFLPGEIKDDAAALEDAAAIGKKIANLG</sequence>
<evidence type="ECO:0000259" key="6">
    <source>
        <dbReference type="Pfam" id="PF03358"/>
    </source>
</evidence>
<name>A0A9X9T6J3_METOG</name>
<evidence type="ECO:0000256" key="3">
    <source>
        <dbReference type="ARBA" id="ARBA00022630"/>
    </source>
</evidence>
<gene>
    <name evidence="7" type="ORF">OU421_06635</name>
</gene>
<dbReference type="Pfam" id="PF03358">
    <property type="entry name" value="FMN_red"/>
    <property type="match status" value="1"/>
</dbReference>
<dbReference type="InterPro" id="IPR029039">
    <property type="entry name" value="Flavoprotein-like_sf"/>
</dbReference>
<dbReference type="EMBL" id="CP113361">
    <property type="protein sequence ID" value="WAI00114.1"/>
    <property type="molecule type" value="Genomic_DNA"/>
</dbReference>
<dbReference type="InterPro" id="IPR051796">
    <property type="entry name" value="ISF_SsuE-like"/>
</dbReference>
<dbReference type="Proteomes" id="UP001163096">
    <property type="component" value="Chromosome"/>
</dbReference>
<organism evidence="7 8">
    <name type="scientific">Methanogenium organophilum</name>
    <dbReference type="NCBI Taxonomy" id="2199"/>
    <lineage>
        <taxon>Archaea</taxon>
        <taxon>Methanobacteriati</taxon>
        <taxon>Methanobacteriota</taxon>
        <taxon>Stenosarchaea group</taxon>
        <taxon>Methanomicrobia</taxon>
        <taxon>Methanomicrobiales</taxon>
        <taxon>Methanomicrobiaceae</taxon>
        <taxon>Methanogenium</taxon>
    </lineage>
</organism>
<dbReference type="GO" id="GO:0016491">
    <property type="term" value="F:oxidoreductase activity"/>
    <property type="evidence" value="ECO:0007669"/>
    <property type="project" value="InterPro"/>
</dbReference>
<dbReference type="SUPFAM" id="SSF52218">
    <property type="entry name" value="Flavoproteins"/>
    <property type="match status" value="1"/>
</dbReference>
<evidence type="ECO:0000256" key="4">
    <source>
        <dbReference type="ARBA" id="ARBA00022643"/>
    </source>
</evidence>
<comment type="cofactor">
    <cofactor evidence="2">
        <name>[4Fe-4S] cluster</name>
        <dbReference type="ChEBI" id="CHEBI:49883"/>
    </cofactor>
</comment>